<evidence type="ECO:0000256" key="3">
    <source>
        <dbReference type="ARBA" id="ARBA00022475"/>
    </source>
</evidence>
<evidence type="ECO:0000313" key="12">
    <source>
        <dbReference type="Proteomes" id="UP001296967"/>
    </source>
</evidence>
<dbReference type="PANTHER" id="PTHR42703:SF1">
    <property type="entry name" value="NA(+)_H(+) ANTIPORTER SUBUNIT D1"/>
    <property type="match status" value="1"/>
</dbReference>
<dbReference type="PANTHER" id="PTHR42703">
    <property type="entry name" value="NADH DEHYDROGENASE"/>
    <property type="match status" value="1"/>
</dbReference>
<evidence type="ECO:0000256" key="1">
    <source>
        <dbReference type="ARBA" id="ARBA00004651"/>
    </source>
</evidence>
<evidence type="ECO:0000256" key="7">
    <source>
        <dbReference type="RuleBase" id="RU000320"/>
    </source>
</evidence>
<reference evidence="11" key="2">
    <citation type="journal article" date="2020" name="Microorganisms">
        <title>Osmotic Adaptation and Compatible Solute Biosynthesis of Phototrophic Bacteria as Revealed from Genome Analyses.</title>
        <authorList>
            <person name="Imhoff J.F."/>
            <person name="Rahn T."/>
            <person name="Kunzel S."/>
            <person name="Keller A."/>
            <person name="Neulinger S.C."/>
        </authorList>
    </citation>
    <scope>NUCLEOTIDE SEQUENCE</scope>
    <source>
        <strain evidence="11">DSM 4395</strain>
    </source>
</reference>
<keyword evidence="12" id="KW-1185">Reference proteome</keyword>
<evidence type="ECO:0000256" key="6">
    <source>
        <dbReference type="ARBA" id="ARBA00023136"/>
    </source>
</evidence>
<feature type="transmembrane region" description="Helical" evidence="9">
    <location>
        <begin position="276"/>
        <end position="293"/>
    </location>
</feature>
<keyword evidence="6 9" id="KW-0472">Membrane</keyword>
<evidence type="ECO:0000256" key="5">
    <source>
        <dbReference type="ARBA" id="ARBA00022989"/>
    </source>
</evidence>
<sequence length="697" mass="74561">MTELSLAPFPLLRLPLAPLLFAALLWPLLLGLRAALGATISLGQPRPHLSRPLNQPLSQSLHQPLDWLWISAPWPALALVVLGPDGSLWLEAWLLGGCWELDDQRRLLLAFSALLWGLAGWYARGYFAAEQAQAAAGDPDSRARLLRFALFWPLALCGNLLLLVAEDIASFYLGFALMTFSAYPLVIHNGTREARTGGLAYLVMAVLGEGMILAGLLWGAGTGSALTLSELRATLATADMGLWMGLLLWLGFGVKAGVIGLHLWLPLAHPVAPTPASAVLSGVMIKAGLVGWLSTLPLGMAGIDDAFQGLGRAMLTAGLIGAFAAALLGAAQRHPKAVLAYSSVSQMGMIAALVALGLLQPDSWPALSVLVLFFAAHHGLSKGALFLGVGISEQPPRLPAWLLWTLLILPALSLAGALGSGLIAKWSTKKALEAAGEETLAVWLSLAAVGTTLLMARTLWRQWRPWRETIETNQRPGHSLSTSHRPSQTLRASHSPSPNPSSNPDQNDQHLLAPMPLAWLLGIVAALSLPFWAGWLAGGLTAELADQLADGIDGELEGAFSRQLAGGLASPPLSALPALLWPLGLGLLFSIVLGWSLRRVATRLSHWLPAGDLWWPLAFCGRWLWCLARGLLQGLVILQAAWIAWWVARERDGLTGLEMLTRAEGWLRRQLALLLLAVALGLAVVLLLNAKSTLLWP</sequence>
<comment type="subcellular location">
    <subcellularLocation>
        <location evidence="1">Cell membrane</location>
        <topology evidence="1">Multi-pass membrane protein</topology>
    </subcellularLocation>
    <subcellularLocation>
        <location evidence="7">Membrane</location>
        <topology evidence="7">Multi-pass membrane protein</topology>
    </subcellularLocation>
</comment>
<reference evidence="11" key="1">
    <citation type="submission" date="2017-05" db="EMBL/GenBank/DDBJ databases">
        <authorList>
            <person name="Imhoff J.F."/>
            <person name="Rahn T."/>
            <person name="Kuenzel S."/>
            <person name="Neulinger S.C."/>
        </authorList>
    </citation>
    <scope>NUCLEOTIDE SEQUENCE</scope>
    <source>
        <strain evidence="11">DSM 4395</strain>
    </source>
</reference>
<feature type="region of interest" description="Disordered" evidence="8">
    <location>
        <begin position="471"/>
        <end position="508"/>
    </location>
</feature>
<keyword evidence="4 7" id="KW-0812">Transmembrane</keyword>
<comment type="similarity">
    <text evidence="2">Belongs to the CPA3 antiporters (TC 2.A.63) subunit D family.</text>
</comment>
<evidence type="ECO:0000256" key="2">
    <source>
        <dbReference type="ARBA" id="ARBA00005346"/>
    </source>
</evidence>
<feature type="transmembrane region" description="Helical" evidence="9">
    <location>
        <begin position="578"/>
        <end position="595"/>
    </location>
</feature>
<feature type="transmembrane region" description="Helical" evidence="9">
    <location>
        <begin position="199"/>
        <end position="220"/>
    </location>
</feature>
<evidence type="ECO:0000259" key="10">
    <source>
        <dbReference type="Pfam" id="PF00361"/>
    </source>
</evidence>
<feature type="transmembrane region" description="Helical" evidence="9">
    <location>
        <begin position="401"/>
        <end position="420"/>
    </location>
</feature>
<feature type="transmembrane region" description="Helical" evidence="9">
    <location>
        <begin position="517"/>
        <end position="538"/>
    </location>
</feature>
<gene>
    <name evidence="11" type="ORF">CCR82_09185</name>
</gene>
<feature type="transmembrane region" description="Helical" evidence="9">
    <location>
        <begin position="313"/>
        <end position="331"/>
    </location>
</feature>
<comment type="caution">
    <text evidence="11">The sequence shown here is derived from an EMBL/GenBank/DDBJ whole genome shotgun (WGS) entry which is preliminary data.</text>
</comment>
<protein>
    <recommendedName>
        <fullName evidence="10">NADH:quinone oxidoreductase/Mrp antiporter transmembrane domain-containing protein</fullName>
    </recommendedName>
</protein>
<feature type="transmembrane region" description="Helical" evidence="9">
    <location>
        <begin position="440"/>
        <end position="460"/>
    </location>
</feature>
<feature type="domain" description="NADH:quinone oxidoreductase/Mrp antiporter transmembrane" evidence="10">
    <location>
        <begin position="165"/>
        <end position="390"/>
    </location>
</feature>
<feature type="transmembrane region" description="Helical" evidence="9">
    <location>
        <begin position="669"/>
        <end position="688"/>
    </location>
</feature>
<dbReference type="EMBL" id="NHSF01000056">
    <property type="protein sequence ID" value="MBK5930689.1"/>
    <property type="molecule type" value="Genomic_DNA"/>
</dbReference>
<dbReference type="InterPro" id="IPR001750">
    <property type="entry name" value="ND/Mrp_TM"/>
</dbReference>
<feature type="transmembrane region" description="Helical" evidence="9">
    <location>
        <begin position="365"/>
        <end position="389"/>
    </location>
</feature>
<feature type="transmembrane region" description="Helical" evidence="9">
    <location>
        <begin position="338"/>
        <end position="359"/>
    </location>
</feature>
<feature type="transmembrane region" description="Helical" evidence="9">
    <location>
        <begin position="20"/>
        <end position="43"/>
    </location>
</feature>
<feature type="transmembrane region" description="Helical" evidence="9">
    <location>
        <begin position="145"/>
        <end position="165"/>
    </location>
</feature>
<dbReference type="RefSeq" id="WP_201245349.1">
    <property type="nucleotide sequence ID" value="NZ_NHSF01000056.1"/>
</dbReference>
<evidence type="ECO:0000313" key="11">
    <source>
        <dbReference type="EMBL" id="MBK5930689.1"/>
    </source>
</evidence>
<dbReference type="InterPro" id="IPR050586">
    <property type="entry name" value="CPA3_Na-H_Antiporter_D"/>
</dbReference>
<dbReference type="AlphaFoldDB" id="A0AAJ0XF70"/>
<dbReference type="Proteomes" id="UP001296967">
    <property type="component" value="Unassembled WGS sequence"/>
</dbReference>
<evidence type="ECO:0000256" key="8">
    <source>
        <dbReference type="SAM" id="MobiDB-lite"/>
    </source>
</evidence>
<feature type="compositionally biased region" description="Polar residues" evidence="8">
    <location>
        <begin position="471"/>
        <end position="494"/>
    </location>
</feature>
<accession>A0AAJ0XF70</accession>
<keyword evidence="3" id="KW-1003">Cell membrane</keyword>
<keyword evidence="5 9" id="KW-1133">Transmembrane helix</keyword>
<proteinExistence type="inferred from homology"/>
<feature type="transmembrane region" description="Helical" evidence="9">
    <location>
        <begin position="171"/>
        <end position="187"/>
    </location>
</feature>
<evidence type="ECO:0000256" key="4">
    <source>
        <dbReference type="ARBA" id="ARBA00022692"/>
    </source>
</evidence>
<dbReference type="GO" id="GO:0005886">
    <property type="term" value="C:plasma membrane"/>
    <property type="evidence" value="ECO:0007669"/>
    <property type="project" value="UniProtKB-SubCell"/>
</dbReference>
<name>A0AAJ0XF70_HALSE</name>
<evidence type="ECO:0000256" key="9">
    <source>
        <dbReference type="SAM" id="Phobius"/>
    </source>
</evidence>
<feature type="transmembrane region" description="Helical" evidence="9">
    <location>
        <begin position="240"/>
        <end position="264"/>
    </location>
</feature>
<organism evidence="11 12">
    <name type="scientific">Halochromatium salexigens</name>
    <name type="common">Chromatium salexigens</name>
    <dbReference type="NCBI Taxonomy" id="49447"/>
    <lineage>
        <taxon>Bacteria</taxon>
        <taxon>Pseudomonadati</taxon>
        <taxon>Pseudomonadota</taxon>
        <taxon>Gammaproteobacteria</taxon>
        <taxon>Chromatiales</taxon>
        <taxon>Chromatiaceae</taxon>
        <taxon>Halochromatium</taxon>
    </lineage>
</organism>
<dbReference type="Pfam" id="PF00361">
    <property type="entry name" value="Proton_antipo_M"/>
    <property type="match status" value="1"/>
</dbReference>